<dbReference type="NCBIfam" id="NF001933">
    <property type="entry name" value="PRK00711.1"/>
    <property type="match status" value="1"/>
</dbReference>
<feature type="domain" description="FAD dependent oxidoreductase" evidence="3">
    <location>
        <begin position="3"/>
        <end position="405"/>
    </location>
</feature>
<keyword evidence="2 4" id="KW-0560">Oxidoreductase</keyword>
<name>A0ABU9PT20_9BURK</name>
<dbReference type="EC" id="1.4.99.-" evidence="4"/>
<dbReference type="GO" id="GO:0016491">
    <property type="term" value="F:oxidoreductase activity"/>
    <property type="evidence" value="ECO:0007669"/>
    <property type="project" value="UniProtKB-KW"/>
</dbReference>
<evidence type="ECO:0000313" key="4">
    <source>
        <dbReference type="EMBL" id="MEM4987147.1"/>
    </source>
</evidence>
<comment type="similarity">
    <text evidence="1">Belongs to the DadA oxidoreductase family.</text>
</comment>
<dbReference type="Gene3D" id="3.50.50.60">
    <property type="entry name" value="FAD/NAD(P)-binding domain"/>
    <property type="match status" value="2"/>
</dbReference>
<dbReference type="EMBL" id="JBANDC010000004">
    <property type="protein sequence ID" value="MEM4987147.1"/>
    <property type="molecule type" value="Genomic_DNA"/>
</dbReference>
<reference evidence="4 5" key="1">
    <citation type="submission" date="2024-02" db="EMBL/GenBank/DDBJ databases">
        <title>Draft genome sequence of Collimonas sp. strain H4R21, an effective mineral-weathering bacterial strain isolated from the beech rhizosphere.</title>
        <authorList>
            <person name="Morin E."/>
            <person name="Uroz S."/>
            <person name="Leveau J.H.J."/>
            <person name="Kumar R."/>
            <person name="Rey M.W."/>
            <person name="Pham J."/>
        </authorList>
    </citation>
    <scope>NUCLEOTIDE SEQUENCE [LARGE SCALE GENOMIC DNA]</scope>
    <source>
        <strain evidence="4 5">H4R21</strain>
    </source>
</reference>
<evidence type="ECO:0000256" key="1">
    <source>
        <dbReference type="ARBA" id="ARBA00009410"/>
    </source>
</evidence>
<dbReference type="PANTHER" id="PTHR13847:SF280">
    <property type="entry name" value="D-AMINO ACID DEHYDROGENASE"/>
    <property type="match status" value="1"/>
</dbReference>
<evidence type="ECO:0000256" key="2">
    <source>
        <dbReference type="ARBA" id="ARBA00023002"/>
    </source>
</evidence>
<comment type="caution">
    <text evidence="4">The sequence shown here is derived from an EMBL/GenBank/DDBJ whole genome shotgun (WGS) entry which is preliminary data.</text>
</comment>
<dbReference type="SUPFAM" id="SSF51905">
    <property type="entry name" value="FAD/NAD(P)-binding domain"/>
    <property type="match status" value="1"/>
</dbReference>
<dbReference type="Proteomes" id="UP001495910">
    <property type="component" value="Unassembled WGS sequence"/>
</dbReference>
<dbReference type="Pfam" id="PF01266">
    <property type="entry name" value="DAO"/>
    <property type="match status" value="1"/>
</dbReference>
<dbReference type="Gene3D" id="3.30.9.10">
    <property type="entry name" value="D-Amino Acid Oxidase, subunit A, domain 2"/>
    <property type="match status" value="1"/>
</dbReference>
<dbReference type="PANTHER" id="PTHR13847">
    <property type="entry name" value="SARCOSINE DEHYDROGENASE-RELATED"/>
    <property type="match status" value="1"/>
</dbReference>
<gene>
    <name evidence="4" type="ORF">V8G57_07070</name>
</gene>
<evidence type="ECO:0000259" key="3">
    <source>
        <dbReference type="Pfam" id="PF01266"/>
    </source>
</evidence>
<keyword evidence="5" id="KW-1185">Reference proteome</keyword>
<dbReference type="InterPro" id="IPR006076">
    <property type="entry name" value="FAD-dep_OxRdtase"/>
</dbReference>
<dbReference type="InterPro" id="IPR036188">
    <property type="entry name" value="FAD/NAD-bd_sf"/>
</dbReference>
<accession>A0ABU9PT20</accession>
<proteinExistence type="inferred from homology"/>
<evidence type="ECO:0000313" key="5">
    <source>
        <dbReference type="Proteomes" id="UP001495910"/>
    </source>
</evidence>
<dbReference type="RefSeq" id="WP_342828788.1">
    <property type="nucleotide sequence ID" value="NZ_JBANDC010000004.1"/>
</dbReference>
<dbReference type="SUPFAM" id="SSF54373">
    <property type="entry name" value="FAD-linked reductases, C-terminal domain"/>
    <property type="match status" value="1"/>
</dbReference>
<organism evidence="4 5">
    <name type="scientific">Collimonas rhizosphaerae</name>
    <dbReference type="NCBI Taxonomy" id="3126357"/>
    <lineage>
        <taxon>Bacteria</taxon>
        <taxon>Pseudomonadati</taxon>
        <taxon>Pseudomonadota</taxon>
        <taxon>Betaproteobacteria</taxon>
        <taxon>Burkholderiales</taxon>
        <taxon>Oxalobacteraceae</taxon>
        <taxon>Collimonas</taxon>
    </lineage>
</organism>
<protein>
    <submittedName>
        <fullName evidence="4">D-amino acid dehydrogenase</fullName>
        <ecNumber evidence="4">1.4.99.-</ecNumber>
    </submittedName>
</protein>
<sequence>MHICVLGAGVIGVTSAYRLLEAGHQVTLVDAEALPGSQTSLGNGAQLSFSYVAPLADPSVWTHWPEYLFSAGSPLTLRPKMDPAQWRWLFKFLAACNASRVRQTTVDLLRLAFFSRGQLQQLTQAQPLDFQHRRAGKLVMYGDAKGLEGARKQIEFQARHGCQQEIIDAARCMQIEPALANAKRDWAGGVYTPSEEAGDCALFCRQLVGAMSQQPGFRFAHSQRIHKLEMRNGALTAVHTGQEQIAADAFVLALGAASAGFARQAGFSLPLYPLKGYSITVPLNDAATQAAAPQVSITDLSRKIVYARLGNRLRVAGRVELVGMDRSIPAAAIDELKRGVSELFPGCGDLSDSAGLSPWTGFRPATPSGVPLISASPVKNLYLNVGHGSLGWTLSHGSASLLAQLIAGGATAIDASPFSFSASKGTS</sequence>